<organism evidence="2 3">
    <name type="scientific">Allacma fusca</name>
    <dbReference type="NCBI Taxonomy" id="39272"/>
    <lineage>
        <taxon>Eukaryota</taxon>
        <taxon>Metazoa</taxon>
        <taxon>Ecdysozoa</taxon>
        <taxon>Arthropoda</taxon>
        <taxon>Hexapoda</taxon>
        <taxon>Collembola</taxon>
        <taxon>Symphypleona</taxon>
        <taxon>Sminthuridae</taxon>
        <taxon>Allacma</taxon>
    </lineage>
</organism>
<evidence type="ECO:0000256" key="1">
    <source>
        <dbReference type="SAM" id="Coils"/>
    </source>
</evidence>
<proteinExistence type="predicted"/>
<keyword evidence="1" id="KW-0175">Coiled coil</keyword>
<keyword evidence="3" id="KW-1185">Reference proteome</keyword>
<evidence type="ECO:0000313" key="2">
    <source>
        <dbReference type="EMBL" id="CAG7826421.1"/>
    </source>
</evidence>
<accession>A0A8J2PST8</accession>
<reference evidence="2" key="1">
    <citation type="submission" date="2021-06" db="EMBL/GenBank/DDBJ databases">
        <authorList>
            <person name="Hodson N. C."/>
            <person name="Mongue J. A."/>
            <person name="Jaron S. K."/>
        </authorList>
    </citation>
    <scope>NUCLEOTIDE SEQUENCE</scope>
</reference>
<evidence type="ECO:0000313" key="3">
    <source>
        <dbReference type="Proteomes" id="UP000708208"/>
    </source>
</evidence>
<gene>
    <name evidence="2" type="ORF">AFUS01_LOCUS36474</name>
</gene>
<sequence length="115" mass="13173">MLYFFIEIKMSRSNQNVVEGILDSENSGFGDFDEQVSIDGSIFRRFGSNAQESSGNELQDGVAENVAFRTEIRERVEGIATQIQNLEETIEEERQKLVVILWELEALERQLGQQQ</sequence>
<dbReference type="AlphaFoldDB" id="A0A8J2PST8"/>
<feature type="coiled-coil region" evidence="1">
    <location>
        <begin position="69"/>
        <end position="110"/>
    </location>
</feature>
<dbReference type="Proteomes" id="UP000708208">
    <property type="component" value="Unassembled WGS sequence"/>
</dbReference>
<dbReference type="EMBL" id="CAJVCH010539711">
    <property type="protein sequence ID" value="CAG7826421.1"/>
    <property type="molecule type" value="Genomic_DNA"/>
</dbReference>
<comment type="caution">
    <text evidence="2">The sequence shown here is derived from an EMBL/GenBank/DDBJ whole genome shotgun (WGS) entry which is preliminary data.</text>
</comment>
<name>A0A8J2PST8_9HEXA</name>
<protein>
    <submittedName>
        <fullName evidence="2">Uncharacterized protein</fullName>
    </submittedName>
</protein>